<evidence type="ECO:0000313" key="5">
    <source>
        <dbReference type="Proteomes" id="UP000626180"/>
    </source>
</evidence>
<evidence type="ECO:0000313" key="3">
    <source>
        <dbReference type="EMBL" id="SPZ16539.1"/>
    </source>
</evidence>
<feature type="domain" description="STAS" evidence="1">
    <location>
        <begin position="12"/>
        <end position="105"/>
    </location>
</feature>
<proteinExistence type="predicted"/>
<name>A0A2X2F753_PSELU</name>
<dbReference type="SUPFAM" id="SSF52091">
    <property type="entry name" value="SpoIIaa-like"/>
    <property type="match status" value="1"/>
</dbReference>
<dbReference type="InterPro" id="IPR052746">
    <property type="entry name" value="MlaB_ABC_Transporter"/>
</dbReference>
<gene>
    <name evidence="2" type="ORF">IRZ65_12390</name>
    <name evidence="3" type="ORF">NCTC11842_05572</name>
</gene>
<dbReference type="PANTHER" id="PTHR35849:SF2">
    <property type="entry name" value="BLR2341 PROTEIN"/>
    <property type="match status" value="1"/>
</dbReference>
<dbReference type="EMBL" id="UAUF01000015">
    <property type="protein sequence ID" value="SPZ16539.1"/>
    <property type="molecule type" value="Genomic_DNA"/>
</dbReference>
<organism evidence="3 4">
    <name type="scientific">Pseudomonas luteola</name>
    <dbReference type="NCBI Taxonomy" id="47886"/>
    <lineage>
        <taxon>Bacteria</taxon>
        <taxon>Pseudomonadati</taxon>
        <taxon>Pseudomonadota</taxon>
        <taxon>Gammaproteobacteria</taxon>
        <taxon>Pseudomonadales</taxon>
        <taxon>Pseudomonadaceae</taxon>
        <taxon>Pseudomonas</taxon>
    </lineage>
</organism>
<evidence type="ECO:0000259" key="1">
    <source>
        <dbReference type="PROSITE" id="PS50801"/>
    </source>
</evidence>
<dbReference type="InterPro" id="IPR036513">
    <property type="entry name" value="STAS_dom_sf"/>
</dbReference>
<dbReference type="InterPro" id="IPR002645">
    <property type="entry name" value="STAS_dom"/>
</dbReference>
<dbReference type="AlphaFoldDB" id="A0A2X2F753"/>
<evidence type="ECO:0000313" key="4">
    <source>
        <dbReference type="Proteomes" id="UP000250443"/>
    </source>
</evidence>
<reference evidence="2 5" key="2">
    <citation type="submission" date="2020-10" db="EMBL/GenBank/DDBJ databases">
        <title>Genome sequences of Pseudomonas isolates.</title>
        <authorList>
            <person name="Wessels L."/>
            <person name="Reich F."/>
            <person name="Hammerl J."/>
        </authorList>
    </citation>
    <scope>NUCLEOTIDE SEQUENCE [LARGE SCALE GENOMIC DNA]</scope>
    <source>
        <strain evidence="2 5">20-MO00624-0</strain>
    </source>
</reference>
<dbReference type="Pfam" id="PF13466">
    <property type="entry name" value="STAS_2"/>
    <property type="match status" value="1"/>
</dbReference>
<protein>
    <submittedName>
        <fullName evidence="2">STAS domain-containing protein</fullName>
    </submittedName>
    <submittedName>
        <fullName evidence="3">Sulfate transporter/antisigma-factor antagonist STAS</fullName>
    </submittedName>
</protein>
<sequence>MTEAAIELHHRVALDGPLTIYTAAESKAKVLDPLKASAQVEFDLAGVDEFDSAGLQLLILAKQEAARRGCSLSLCNHSPAVVELLELSGLVSFFGDPLLIQPHLA</sequence>
<reference evidence="3 4" key="1">
    <citation type="submission" date="2018-06" db="EMBL/GenBank/DDBJ databases">
        <authorList>
            <consortium name="Pathogen Informatics"/>
            <person name="Doyle S."/>
        </authorList>
    </citation>
    <scope>NUCLEOTIDE SEQUENCE [LARGE SCALE GENOMIC DNA]</scope>
    <source>
        <strain evidence="3 4">NCTC11842</strain>
    </source>
</reference>
<dbReference type="PROSITE" id="PS50801">
    <property type="entry name" value="STAS"/>
    <property type="match status" value="1"/>
</dbReference>
<dbReference type="Proteomes" id="UP000250443">
    <property type="component" value="Unassembled WGS sequence"/>
</dbReference>
<dbReference type="PANTHER" id="PTHR35849">
    <property type="entry name" value="BLR2341 PROTEIN"/>
    <property type="match status" value="1"/>
</dbReference>
<dbReference type="InterPro" id="IPR058548">
    <property type="entry name" value="MlaB-like_STAS"/>
</dbReference>
<dbReference type="Proteomes" id="UP000626180">
    <property type="component" value="Unassembled WGS sequence"/>
</dbReference>
<dbReference type="RefSeq" id="WP_010798855.1">
    <property type="nucleotide sequence ID" value="NZ_CP044085.1"/>
</dbReference>
<dbReference type="Gene3D" id="3.30.750.24">
    <property type="entry name" value="STAS domain"/>
    <property type="match status" value="1"/>
</dbReference>
<accession>A0A2X2F753</accession>
<keyword evidence="5" id="KW-1185">Reference proteome</keyword>
<dbReference type="EMBL" id="JADMCD010000005">
    <property type="protein sequence ID" value="MBF8641477.1"/>
    <property type="molecule type" value="Genomic_DNA"/>
</dbReference>
<evidence type="ECO:0000313" key="2">
    <source>
        <dbReference type="EMBL" id="MBF8641477.1"/>
    </source>
</evidence>
<dbReference type="CDD" id="cd07043">
    <property type="entry name" value="STAS_anti-anti-sigma_factors"/>
    <property type="match status" value="1"/>
</dbReference>